<dbReference type="RefSeq" id="WP_242105208.1">
    <property type="nucleotide sequence ID" value="NZ_CP093445.1"/>
</dbReference>
<gene>
    <name evidence="1" type="ORF">MOV10_15120</name>
</gene>
<dbReference type="EMBL" id="CP093445">
    <property type="protein sequence ID" value="UNO32458.1"/>
    <property type="molecule type" value="Genomic_DNA"/>
</dbReference>
<dbReference type="Gene3D" id="1.10.530.10">
    <property type="match status" value="1"/>
</dbReference>
<sequence>MPGKNVIYWNEIIRASERSAIIPQSIAAVIHAEAAKYRGGDWKPTSVCKDSKKSTKENTVYKSSAAGMTQFLNGTWMTETLRDGTYLYEKATEQGLVADKPLLNKKGEVVKNKKGEVVNEKKFQVSKDNWKNLKELKKGRYITGITPYPVHATAEVQQWLNLRFKPEYAIMAAVDYGVENLASLKRAGYNIDGLNDAEKAKLIYLTHHLGLSDAIHFIKNNITEDNAKKIINSTGGQ</sequence>
<name>A0A8T9IEW8_SALET</name>
<accession>A0A8T9IEW8</accession>
<proteinExistence type="predicted"/>
<evidence type="ECO:0000313" key="1">
    <source>
        <dbReference type="EMBL" id="UNO32458.1"/>
    </source>
</evidence>
<dbReference type="AlphaFoldDB" id="A0A8T9IEW8"/>
<protein>
    <submittedName>
        <fullName evidence="1">Uncharacterized protein</fullName>
    </submittedName>
</protein>
<organism evidence="1">
    <name type="scientific">Salmonella enterica subsp. enterica serovar Abeokuta</name>
    <dbReference type="NCBI Taxonomy" id="2926665"/>
    <lineage>
        <taxon>Bacteria</taxon>
        <taxon>Pseudomonadati</taxon>
        <taxon>Pseudomonadota</taxon>
        <taxon>Gammaproteobacteria</taxon>
        <taxon>Enterobacterales</taxon>
        <taxon>Enterobacteriaceae</taxon>
        <taxon>Salmonella</taxon>
    </lineage>
</organism>
<reference evidence="1" key="1">
    <citation type="submission" date="2022-03" db="EMBL/GenBank/DDBJ databases">
        <title>Genome Sequence of a New Salmonella enterica Strain (Salmonella Abeokuta) isolated from Poultry Feed in Nigeria.</title>
        <authorList>
            <person name="Fagbamila I."/>
            <person name="Barco L."/>
            <person name="Monorella C."/>
            <person name="Beld M.V.D."/>
            <person name="Mooijman K."/>
            <person name="Hernandez-Segura A."/>
            <person name="Orsini M."/>
            <person name="Ajayi O."/>
            <person name="Ngulukun S."/>
            <person name="Jambalang A.-R."/>
            <person name="Sati N."/>
            <person name="Emmennaa P."/>
            <person name="Ankeli P."/>
            <person name="Muhammad M."/>
        </authorList>
    </citation>
    <scope>NUCLEOTIDE SEQUENCE</scope>
    <source>
        <strain evidence="1">OG19FER4</strain>
    </source>
</reference>